<sequence>MAQQLLSPIAQIADQRQKTEAYKSALQQILDAGEPEACKDFVNHMLTDEVPLVISRQLLLMFAQGIARLPTATHVAVATAALERLQPRVVSFEDSVVLLRENLAEALEKEEEWSRAAQVLSGIDLESGGRAVETSYKLSKNIKIAMLYLEDDDSVNAEMYIKKAAALISSCKDEALELQYKTCYARILDAKRRFLEAALRYYELSSIRPNAAAMVQLDEADLETALRSAITCTILAPAGPQRSRMLAALYKDERSSRLGDLYPFLQKVYLERILDREEVEAFAKGLKPHQVATLGGGGTVLDRAVVQHNLAAASRLYSNISTEQLGGLLGLSAEAAEAVAADMVAEGRMMGSIDQVDRLIHFGAKVEVEALLRWDDSIRTACTKVSELVDCVMALGLAGPAAGPAAAAAAR</sequence>
<comment type="subcellular location">
    <subcellularLocation>
        <location evidence="2">Cytoplasm</location>
    </subcellularLocation>
    <subcellularLocation>
        <location evidence="1">Nucleus</location>
    </subcellularLocation>
</comment>
<dbReference type="Pfam" id="PF22241">
    <property type="entry name" value="PSMD12-CSN4_N"/>
    <property type="match status" value="1"/>
</dbReference>
<dbReference type="Pfam" id="PF01399">
    <property type="entry name" value="PCI"/>
    <property type="match status" value="1"/>
</dbReference>
<comment type="caution">
    <text evidence="9">The sequence shown here is derived from an EMBL/GenBank/DDBJ whole genome shotgun (WGS) entry which is preliminary data.</text>
</comment>
<comment type="similarity">
    <text evidence="3">Belongs to the CSN4 family.</text>
</comment>
<dbReference type="Proteomes" id="UP001165080">
    <property type="component" value="Unassembled WGS sequence"/>
</dbReference>
<dbReference type="Gene3D" id="1.10.10.10">
    <property type="entry name" value="Winged helix-like DNA-binding domain superfamily/Winged helix DNA-binding domain"/>
    <property type="match status" value="1"/>
</dbReference>
<dbReference type="InterPro" id="IPR054559">
    <property type="entry name" value="PSMD12-CSN4-like_N"/>
</dbReference>
<dbReference type="SMART" id="SM00088">
    <property type="entry name" value="PINT"/>
    <property type="match status" value="1"/>
</dbReference>
<dbReference type="PROSITE" id="PS50250">
    <property type="entry name" value="PCI"/>
    <property type="match status" value="1"/>
</dbReference>
<evidence type="ECO:0000256" key="5">
    <source>
        <dbReference type="ARBA" id="ARBA00022490"/>
    </source>
</evidence>
<keyword evidence="10" id="KW-1185">Reference proteome</keyword>
<protein>
    <recommendedName>
        <fullName evidence="4">COP9 signalosome complex subunit 4</fullName>
    </recommendedName>
</protein>
<dbReference type="InterPro" id="IPR036388">
    <property type="entry name" value="WH-like_DNA-bd_sf"/>
</dbReference>
<evidence type="ECO:0000256" key="7">
    <source>
        <dbReference type="ARBA" id="ARBA00023242"/>
    </source>
</evidence>
<dbReference type="AlphaFoldDB" id="A0A9W6F659"/>
<gene>
    <name evidence="9" type="primary">PLEST009104</name>
    <name evidence="9" type="ORF">PLESTB_001264200</name>
</gene>
<evidence type="ECO:0000313" key="10">
    <source>
        <dbReference type="Proteomes" id="UP001165080"/>
    </source>
</evidence>
<dbReference type="InterPro" id="IPR000717">
    <property type="entry name" value="PCI_dom"/>
</dbReference>
<evidence type="ECO:0000256" key="3">
    <source>
        <dbReference type="ARBA" id="ARBA00010417"/>
    </source>
</evidence>
<evidence type="ECO:0000256" key="4">
    <source>
        <dbReference type="ARBA" id="ARBA00014881"/>
    </source>
</evidence>
<dbReference type="GO" id="GO:0008180">
    <property type="term" value="C:COP9 signalosome"/>
    <property type="evidence" value="ECO:0007669"/>
    <property type="project" value="UniProtKB-KW"/>
</dbReference>
<evidence type="ECO:0000259" key="8">
    <source>
        <dbReference type="PROSITE" id="PS50250"/>
    </source>
</evidence>
<accession>A0A9W6F659</accession>
<keyword evidence="6" id="KW-0736">Signalosome</keyword>
<evidence type="ECO:0000313" key="9">
    <source>
        <dbReference type="EMBL" id="GLC57764.1"/>
    </source>
</evidence>
<feature type="domain" description="PCI" evidence="8">
    <location>
        <begin position="193"/>
        <end position="367"/>
    </location>
</feature>
<evidence type="ECO:0000256" key="2">
    <source>
        <dbReference type="ARBA" id="ARBA00004496"/>
    </source>
</evidence>
<dbReference type="InterPro" id="IPR036390">
    <property type="entry name" value="WH_DNA-bd_sf"/>
</dbReference>
<keyword evidence="5" id="KW-0963">Cytoplasm</keyword>
<organism evidence="9 10">
    <name type="scientific">Pleodorina starrii</name>
    <dbReference type="NCBI Taxonomy" id="330485"/>
    <lineage>
        <taxon>Eukaryota</taxon>
        <taxon>Viridiplantae</taxon>
        <taxon>Chlorophyta</taxon>
        <taxon>core chlorophytes</taxon>
        <taxon>Chlorophyceae</taxon>
        <taxon>CS clade</taxon>
        <taxon>Chlamydomonadales</taxon>
        <taxon>Volvocaceae</taxon>
        <taxon>Pleodorina</taxon>
    </lineage>
</organism>
<dbReference type="EMBL" id="BRXU01000020">
    <property type="protein sequence ID" value="GLC57764.1"/>
    <property type="molecule type" value="Genomic_DNA"/>
</dbReference>
<name>A0A9W6F659_9CHLO</name>
<keyword evidence="7" id="KW-0539">Nucleus</keyword>
<dbReference type="OrthoDB" id="295656at2759"/>
<dbReference type="PANTHER" id="PTHR10855:SF2">
    <property type="entry name" value="COP9 SIGNALOSOME COMPLEX SUBUNIT 4"/>
    <property type="match status" value="1"/>
</dbReference>
<dbReference type="SUPFAM" id="SSF46785">
    <property type="entry name" value="Winged helix' DNA-binding domain"/>
    <property type="match status" value="1"/>
</dbReference>
<dbReference type="PANTHER" id="PTHR10855">
    <property type="entry name" value="26S PROTEASOME NON-ATPASE REGULATORY SUBUNIT 12/COP9 SIGNALOSOME COMPLEX SUBUNIT 4"/>
    <property type="match status" value="1"/>
</dbReference>
<proteinExistence type="inferred from homology"/>
<dbReference type="InterPro" id="IPR040134">
    <property type="entry name" value="PSMD12/CSN4"/>
</dbReference>
<dbReference type="GO" id="GO:0005829">
    <property type="term" value="C:cytosol"/>
    <property type="evidence" value="ECO:0007669"/>
    <property type="project" value="TreeGrafter"/>
</dbReference>
<evidence type="ECO:0000256" key="6">
    <source>
        <dbReference type="ARBA" id="ARBA00022790"/>
    </source>
</evidence>
<evidence type="ECO:0000256" key="1">
    <source>
        <dbReference type="ARBA" id="ARBA00004123"/>
    </source>
</evidence>
<reference evidence="9 10" key="1">
    <citation type="journal article" date="2023" name="Commun. Biol.">
        <title>Reorganization of the ancestral sex-determining regions during the evolution of trioecy in Pleodorina starrii.</title>
        <authorList>
            <person name="Takahashi K."/>
            <person name="Suzuki S."/>
            <person name="Kawai-Toyooka H."/>
            <person name="Yamamoto K."/>
            <person name="Hamaji T."/>
            <person name="Ootsuki R."/>
            <person name="Yamaguchi H."/>
            <person name="Kawachi M."/>
            <person name="Higashiyama T."/>
            <person name="Nozaki H."/>
        </authorList>
    </citation>
    <scope>NUCLEOTIDE SEQUENCE [LARGE SCALE GENOMIC DNA]</scope>
    <source>
        <strain evidence="9 10">NIES-4479</strain>
    </source>
</reference>